<sequence>MDLRDFYLYTNSLQIEAEQVQSILAHIPSVDVLFEADLSPLAPSVRAKLKTYQPEVLERLKATLERERITALTLADAAYPMALRTIENPPAALYVRGDLSLEFTCGVGIVGSRKATAYGHSVVNYIVDGLQAADVTVISGMAYGIDALAHTRALENDLPTIAVLGSGVDVIYPKANRQLYENLVVRGAVISEYAPGTPPNSFRFPRRNRIISGLSRAIVVVEAMEKSGSLITARLGAEQGREVFAVPGAINNPASFGTNRLIRDGALILSDVEDLLSVLPKRRKVEAASVELSEDEQTVVDAIAGGAASIEGLQRTLRMDIRALSGILTVLELKDILTVSGTELTLHRH</sequence>
<organism evidence="4 5">
    <name type="scientific">Peptoniphilus equinus</name>
    <dbReference type="NCBI Taxonomy" id="3016343"/>
    <lineage>
        <taxon>Bacteria</taxon>
        <taxon>Bacillati</taxon>
        <taxon>Bacillota</taxon>
        <taxon>Tissierellia</taxon>
        <taxon>Tissierellales</taxon>
        <taxon>Peptoniphilaceae</taxon>
        <taxon>Peptoniphilus</taxon>
    </lineage>
</organism>
<dbReference type="InterPro" id="IPR041614">
    <property type="entry name" value="DprA_WH"/>
</dbReference>
<reference evidence="4 5" key="1">
    <citation type="submission" date="2023-01" db="EMBL/GenBank/DDBJ databases">
        <authorList>
            <person name="Lee S.H."/>
            <person name="Jung H.S."/>
            <person name="Yun J.U."/>
        </authorList>
    </citation>
    <scope>NUCLEOTIDE SEQUENCE [LARGE SCALE GENOMIC DNA]</scope>
    <source>
        <strain evidence="4 5">CBA3646</strain>
    </source>
</reference>
<dbReference type="PANTHER" id="PTHR43022:SF1">
    <property type="entry name" value="PROTEIN SMF"/>
    <property type="match status" value="1"/>
</dbReference>
<dbReference type="EMBL" id="CP115667">
    <property type="protein sequence ID" value="WBW49711.1"/>
    <property type="molecule type" value="Genomic_DNA"/>
</dbReference>
<name>A0ABY7QTM5_9FIRM</name>
<evidence type="ECO:0000256" key="1">
    <source>
        <dbReference type="ARBA" id="ARBA00006525"/>
    </source>
</evidence>
<protein>
    <submittedName>
        <fullName evidence="4">DNA-processing protein DprA</fullName>
    </submittedName>
</protein>
<evidence type="ECO:0000259" key="3">
    <source>
        <dbReference type="Pfam" id="PF17782"/>
    </source>
</evidence>
<dbReference type="Proteomes" id="UP001210339">
    <property type="component" value="Chromosome"/>
</dbReference>
<dbReference type="Gene3D" id="3.40.50.450">
    <property type="match status" value="1"/>
</dbReference>
<feature type="domain" description="DprA winged helix" evidence="3">
    <location>
        <begin position="287"/>
        <end position="335"/>
    </location>
</feature>
<gene>
    <name evidence="4" type="primary">dprA</name>
    <name evidence="4" type="ORF">O6R05_06835</name>
</gene>
<dbReference type="Pfam" id="PF17782">
    <property type="entry name" value="WHD_DprA"/>
    <property type="match status" value="1"/>
</dbReference>
<evidence type="ECO:0000313" key="5">
    <source>
        <dbReference type="Proteomes" id="UP001210339"/>
    </source>
</evidence>
<dbReference type="PANTHER" id="PTHR43022">
    <property type="entry name" value="PROTEIN SMF"/>
    <property type="match status" value="1"/>
</dbReference>
<comment type="similarity">
    <text evidence="1">Belongs to the DprA/Smf family.</text>
</comment>
<dbReference type="InterPro" id="IPR057666">
    <property type="entry name" value="DrpA_SLOG"/>
</dbReference>
<keyword evidence="5" id="KW-1185">Reference proteome</keyword>
<dbReference type="Pfam" id="PF02481">
    <property type="entry name" value="DNA_processg_A"/>
    <property type="match status" value="1"/>
</dbReference>
<accession>A0ABY7QTM5</accession>
<dbReference type="InterPro" id="IPR003488">
    <property type="entry name" value="DprA"/>
</dbReference>
<evidence type="ECO:0000313" key="4">
    <source>
        <dbReference type="EMBL" id="WBW49711.1"/>
    </source>
</evidence>
<dbReference type="SUPFAM" id="SSF102405">
    <property type="entry name" value="MCP/YpsA-like"/>
    <property type="match status" value="1"/>
</dbReference>
<dbReference type="RefSeq" id="WP_271191242.1">
    <property type="nucleotide sequence ID" value="NZ_CP115667.1"/>
</dbReference>
<evidence type="ECO:0000259" key="2">
    <source>
        <dbReference type="Pfam" id="PF02481"/>
    </source>
</evidence>
<dbReference type="NCBIfam" id="TIGR00732">
    <property type="entry name" value="dprA"/>
    <property type="match status" value="1"/>
</dbReference>
<feature type="domain" description="Smf/DprA SLOG" evidence="2">
    <location>
        <begin position="72"/>
        <end position="278"/>
    </location>
</feature>
<proteinExistence type="inferred from homology"/>